<sequence length="680" mass="72754">MGELNHETHGSFGWLLGVLDGDEVLVLGECRCLHMTDSVPEWSREAAVVRALCVPCVGVVGFYMLCVSADCEAEVGRFVQKHREPLTRMLASDVCASAHGVAVTALKLDGAPTELRATLSAAVDVSAAARPPRSEAARRFREAFVGLRARATLSLQAVCSADSAGPQWMSSLRDGCQKLAEQIASPELHYFAADAPHLGLLSPRTPKQLTCASLRGTDCPNATGDGDAEDDDEHEGGAGGGHEVGAGGGARSKGKSAKAKKGGKKSGGGKPRRGGATEAIDTATTRTLEDLSTREIFALDLAWLASAPLSEHVVWPAAELSPSRPDETRAWPILLDTLVFARTDDAIASALLLLRAKLLEQLSEVSKAMATAATDAAAAASLRPTACVLRPTPHAPPVCVVYLLRDKEDESEPSCLQQREALHARLCLPNDRPLLRTSFALGVAARGSDARIPGLLRNVHVGLGASGVKQGTPALVQGSYEYYHYLQWTGHGQLPKPYDDNGWGCAYRSLMSIISWFRLQGYTAVLNPTHYEIQKRLVEHCGQSADELLGKKQWLGSQDVALFLENALGVTCKILECPSGDDVAGSARALVHHFETQGTPVMIGGGELAFTLLGVDFNPDSGDVRFLIMDPHYVGPDDLAQIHPKWVGWKSADSPTHLGTKLFSSDKFYNLCLPQRPSSI</sequence>
<evidence type="ECO:0000313" key="4">
    <source>
        <dbReference type="EMBL" id="CAE0755796.1"/>
    </source>
</evidence>
<feature type="domain" description="UFSP1/2/DUB catalytic" evidence="3">
    <location>
        <begin position="474"/>
        <end position="672"/>
    </location>
</feature>
<dbReference type="EMBL" id="HBIZ01013787">
    <property type="protein sequence ID" value="CAE0755796.1"/>
    <property type="molecule type" value="Transcribed_RNA"/>
</dbReference>
<feature type="compositionally biased region" description="Gly residues" evidence="2">
    <location>
        <begin position="237"/>
        <end position="251"/>
    </location>
</feature>
<feature type="region of interest" description="Disordered" evidence="2">
    <location>
        <begin position="216"/>
        <end position="281"/>
    </location>
</feature>
<protein>
    <recommendedName>
        <fullName evidence="3">UFSP1/2/DUB catalytic domain-containing protein</fullName>
    </recommendedName>
</protein>
<dbReference type="InterPro" id="IPR012462">
    <property type="entry name" value="UFSP1/2_DUB_cat"/>
</dbReference>
<dbReference type="PANTHER" id="PTHR48153">
    <property type="entry name" value="UFM1-SPECIFIC PROTEASE 2"/>
    <property type="match status" value="1"/>
</dbReference>
<organism evidence="4">
    <name type="scientific">Chrysotila carterae</name>
    <name type="common">Marine alga</name>
    <name type="synonym">Syracosphaera carterae</name>
    <dbReference type="NCBI Taxonomy" id="13221"/>
    <lineage>
        <taxon>Eukaryota</taxon>
        <taxon>Haptista</taxon>
        <taxon>Haptophyta</taxon>
        <taxon>Prymnesiophyceae</taxon>
        <taxon>Isochrysidales</taxon>
        <taxon>Isochrysidaceae</taxon>
        <taxon>Chrysotila</taxon>
    </lineage>
</organism>
<evidence type="ECO:0000313" key="5">
    <source>
        <dbReference type="EMBL" id="CAE0755797.1"/>
    </source>
</evidence>
<dbReference type="Gene3D" id="3.90.70.130">
    <property type="match status" value="1"/>
</dbReference>
<dbReference type="GO" id="GO:0071567">
    <property type="term" value="F:deUFMylase activity"/>
    <property type="evidence" value="ECO:0007669"/>
    <property type="project" value="TreeGrafter"/>
</dbReference>
<feature type="compositionally biased region" description="Basic residues" evidence="2">
    <location>
        <begin position="252"/>
        <end position="264"/>
    </location>
</feature>
<dbReference type="EMBL" id="HBIZ01013788">
    <property type="protein sequence ID" value="CAE0755797.1"/>
    <property type="molecule type" value="Transcribed_RNA"/>
</dbReference>
<evidence type="ECO:0000259" key="3">
    <source>
        <dbReference type="Pfam" id="PF07910"/>
    </source>
</evidence>
<proteinExistence type="predicted"/>
<reference evidence="4" key="1">
    <citation type="submission" date="2021-01" db="EMBL/GenBank/DDBJ databases">
        <authorList>
            <person name="Corre E."/>
            <person name="Pelletier E."/>
            <person name="Niang G."/>
            <person name="Scheremetjew M."/>
            <person name="Finn R."/>
            <person name="Kale V."/>
            <person name="Holt S."/>
            <person name="Cochrane G."/>
            <person name="Meng A."/>
            <person name="Brown T."/>
            <person name="Cohen L."/>
        </authorList>
    </citation>
    <scope>NUCLEOTIDE SEQUENCE</scope>
    <source>
        <strain evidence="4">CCMP645</strain>
    </source>
</reference>
<dbReference type="AlphaFoldDB" id="A0A6S9SDF4"/>
<evidence type="ECO:0000256" key="2">
    <source>
        <dbReference type="SAM" id="MobiDB-lite"/>
    </source>
</evidence>
<gene>
    <name evidence="4" type="ORF">PCAR00345_LOCUS8384</name>
    <name evidence="5" type="ORF">PCAR00345_LOCUS8385</name>
</gene>
<dbReference type="PANTHER" id="PTHR48153:SF2">
    <property type="entry name" value="UFM1-SPECIFIC PROTEASE 2"/>
    <property type="match status" value="1"/>
</dbReference>
<accession>A0A6S9SDF4</accession>
<dbReference type="Pfam" id="PF07910">
    <property type="entry name" value="Peptidase_C78"/>
    <property type="match status" value="1"/>
</dbReference>
<name>A0A6S9SDF4_CHRCT</name>
<keyword evidence="1" id="KW-0378">Hydrolase</keyword>
<evidence type="ECO:0000256" key="1">
    <source>
        <dbReference type="ARBA" id="ARBA00022801"/>
    </source>
</evidence>